<dbReference type="GO" id="GO:0080090">
    <property type="term" value="P:regulation of primary metabolic process"/>
    <property type="evidence" value="ECO:0007669"/>
    <property type="project" value="UniProtKB-ARBA"/>
</dbReference>
<dbReference type="Gene3D" id="3.40.395.10">
    <property type="entry name" value="Adenoviral Proteinase, Chain A"/>
    <property type="match status" value="1"/>
</dbReference>
<dbReference type="Pfam" id="PF02902">
    <property type="entry name" value="Peptidase_C48"/>
    <property type="match status" value="1"/>
</dbReference>
<dbReference type="InterPro" id="IPR038765">
    <property type="entry name" value="Papain-like_cys_pep_sf"/>
</dbReference>
<dbReference type="GO" id="GO:0060255">
    <property type="term" value="P:regulation of macromolecule metabolic process"/>
    <property type="evidence" value="ECO:0007669"/>
    <property type="project" value="UniProtKB-ARBA"/>
</dbReference>
<keyword evidence="3" id="KW-0378">Hydrolase</keyword>
<dbReference type="GO" id="GO:0005634">
    <property type="term" value="C:nucleus"/>
    <property type="evidence" value="ECO:0007669"/>
    <property type="project" value="TreeGrafter"/>
</dbReference>
<dbReference type="FunFam" id="3.40.395.10:FF:000001">
    <property type="entry name" value="Sentrin-specific protease 1"/>
    <property type="match status" value="1"/>
</dbReference>
<evidence type="ECO:0000313" key="7">
    <source>
        <dbReference type="Proteomes" id="UP000054560"/>
    </source>
</evidence>
<sequence>EEELRQKPQLPAIPADSEEVIDDIFNDEYDDDHTHAKGLLLEVKQRDLSLLNGLEWLNDTVINMYMALINDRAKQPGTTMPPVHCFNTHFLSKLQDKGFAGVKRWTRKFNLFEKNYVVVPVHLGNHWCAAVINVKEKRFEYYDSLGGRNTAVLKTLRDYLQEEHISKTGQPLDFSEWTDYTPGTMCPQQNNCSDCGVFLCQFSEYRSRGADLTFSQADMPYFRRRIVHEILQMKLMA</sequence>
<name>A0A0L0FJA9_9EUKA</name>
<gene>
    <name evidence="6" type="ORF">SARC_10951</name>
</gene>
<dbReference type="PROSITE" id="PS50600">
    <property type="entry name" value="ULP_PROTEASE"/>
    <property type="match status" value="1"/>
</dbReference>
<dbReference type="EMBL" id="KQ243052">
    <property type="protein sequence ID" value="KNC76556.1"/>
    <property type="molecule type" value="Genomic_DNA"/>
</dbReference>
<evidence type="ECO:0000256" key="2">
    <source>
        <dbReference type="ARBA" id="ARBA00022670"/>
    </source>
</evidence>
<dbReference type="OrthoDB" id="1939479at2759"/>
<dbReference type="GO" id="GO:0016929">
    <property type="term" value="F:deSUMOylase activity"/>
    <property type="evidence" value="ECO:0007669"/>
    <property type="project" value="TreeGrafter"/>
</dbReference>
<evidence type="ECO:0000256" key="3">
    <source>
        <dbReference type="ARBA" id="ARBA00022801"/>
    </source>
</evidence>
<feature type="domain" description="Ubiquitin-like protease family profile" evidence="5">
    <location>
        <begin position="41"/>
        <end position="206"/>
    </location>
</feature>
<accession>A0A0L0FJA9</accession>
<feature type="non-terminal residue" evidence="6">
    <location>
        <position position="1"/>
    </location>
</feature>
<reference evidence="6 7" key="1">
    <citation type="submission" date="2011-02" db="EMBL/GenBank/DDBJ databases">
        <title>The Genome Sequence of Sphaeroforma arctica JP610.</title>
        <authorList>
            <consortium name="The Broad Institute Genome Sequencing Platform"/>
            <person name="Russ C."/>
            <person name="Cuomo C."/>
            <person name="Young S.K."/>
            <person name="Zeng Q."/>
            <person name="Gargeya S."/>
            <person name="Alvarado L."/>
            <person name="Berlin A."/>
            <person name="Chapman S.B."/>
            <person name="Chen Z."/>
            <person name="Freedman E."/>
            <person name="Gellesch M."/>
            <person name="Goldberg J."/>
            <person name="Griggs A."/>
            <person name="Gujja S."/>
            <person name="Heilman E."/>
            <person name="Heiman D."/>
            <person name="Howarth C."/>
            <person name="Mehta T."/>
            <person name="Neiman D."/>
            <person name="Pearson M."/>
            <person name="Roberts A."/>
            <person name="Saif S."/>
            <person name="Shea T."/>
            <person name="Shenoy N."/>
            <person name="Sisk P."/>
            <person name="Stolte C."/>
            <person name="Sykes S."/>
            <person name="White J."/>
            <person name="Yandava C."/>
            <person name="Burger G."/>
            <person name="Gray M.W."/>
            <person name="Holland P.W.H."/>
            <person name="King N."/>
            <person name="Lang F.B.F."/>
            <person name="Roger A.J."/>
            <person name="Ruiz-Trillo I."/>
            <person name="Haas B."/>
            <person name="Nusbaum C."/>
            <person name="Birren B."/>
        </authorList>
    </citation>
    <scope>NUCLEOTIDE SEQUENCE [LARGE SCALE GENOMIC DNA]</scope>
    <source>
        <strain evidence="6 7">JP610</strain>
    </source>
</reference>
<dbReference type="RefSeq" id="XP_014150458.1">
    <property type="nucleotide sequence ID" value="XM_014294983.1"/>
</dbReference>
<dbReference type="InterPro" id="IPR003653">
    <property type="entry name" value="Peptidase_C48_C"/>
</dbReference>
<dbReference type="GO" id="GO:0016926">
    <property type="term" value="P:protein desumoylation"/>
    <property type="evidence" value="ECO:0007669"/>
    <property type="project" value="TreeGrafter"/>
</dbReference>
<dbReference type="GO" id="GO:0006508">
    <property type="term" value="P:proteolysis"/>
    <property type="evidence" value="ECO:0007669"/>
    <property type="project" value="UniProtKB-KW"/>
</dbReference>
<dbReference type="SUPFAM" id="SSF54001">
    <property type="entry name" value="Cysteine proteinases"/>
    <property type="match status" value="1"/>
</dbReference>
<dbReference type="PANTHER" id="PTHR12606">
    <property type="entry name" value="SENTRIN/SUMO-SPECIFIC PROTEASE"/>
    <property type="match status" value="1"/>
</dbReference>
<evidence type="ECO:0000259" key="5">
    <source>
        <dbReference type="PROSITE" id="PS50600"/>
    </source>
</evidence>
<dbReference type="AlphaFoldDB" id="A0A0L0FJA9"/>
<dbReference type="GeneID" id="25911455"/>
<dbReference type="eggNOG" id="KOG0778">
    <property type="taxonomic scope" value="Eukaryota"/>
</dbReference>
<protein>
    <recommendedName>
        <fullName evidence="5">Ubiquitin-like protease family profile domain-containing protein</fullName>
    </recommendedName>
</protein>
<evidence type="ECO:0000256" key="1">
    <source>
        <dbReference type="ARBA" id="ARBA00005234"/>
    </source>
</evidence>
<comment type="similarity">
    <text evidence="1">Belongs to the peptidase C48 family.</text>
</comment>
<keyword evidence="4" id="KW-0788">Thiol protease</keyword>
<evidence type="ECO:0000313" key="6">
    <source>
        <dbReference type="EMBL" id="KNC76556.1"/>
    </source>
</evidence>
<keyword evidence="7" id="KW-1185">Reference proteome</keyword>
<dbReference type="PANTHER" id="PTHR12606:SF141">
    <property type="entry name" value="GH15225P-RELATED"/>
    <property type="match status" value="1"/>
</dbReference>
<dbReference type="STRING" id="667725.A0A0L0FJA9"/>
<evidence type="ECO:0000256" key="4">
    <source>
        <dbReference type="ARBA" id="ARBA00022807"/>
    </source>
</evidence>
<proteinExistence type="inferred from homology"/>
<organism evidence="6 7">
    <name type="scientific">Sphaeroforma arctica JP610</name>
    <dbReference type="NCBI Taxonomy" id="667725"/>
    <lineage>
        <taxon>Eukaryota</taxon>
        <taxon>Ichthyosporea</taxon>
        <taxon>Ichthyophonida</taxon>
        <taxon>Sphaeroforma</taxon>
    </lineage>
</organism>
<keyword evidence="2" id="KW-0645">Protease</keyword>
<dbReference type="Proteomes" id="UP000054560">
    <property type="component" value="Unassembled WGS sequence"/>
</dbReference>